<dbReference type="InterPro" id="IPR036383">
    <property type="entry name" value="TSP1_rpt_sf"/>
</dbReference>
<dbReference type="InterPro" id="IPR044004">
    <property type="entry name" value="TSP1_spondin_dom"/>
</dbReference>
<dbReference type="PROSITE" id="PS51020">
    <property type="entry name" value="SPONDIN"/>
    <property type="match status" value="1"/>
</dbReference>
<feature type="chain" id="PRO_5035720542" description="Spondin domain-containing protein" evidence="10">
    <location>
        <begin position="26"/>
        <end position="437"/>
    </location>
</feature>
<gene>
    <name evidence="12" type="ORF">APLA_LOCUS11067</name>
</gene>
<dbReference type="PROSITE" id="PS50092">
    <property type="entry name" value="TSP1"/>
    <property type="match status" value="1"/>
</dbReference>
<keyword evidence="4" id="KW-0479">Metal-binding</keyword>
<dbReference type="AlphaFoldDB" id="A0A8S1ALJ3"/>
<evidence type="ECO:0000256" key="1">
    <source>
        <dbReference type="ARBA" id="ARBA00004498"/>
    </source>
</evidence>
<dbReference type="SUPFAM" id="SSF82895">
    <property type="entry name" value="TSP-1 type 1 repeat"/>
    <property type="match status" value="1"/>
</dbReference>
<keyword evidence="2" id="KW-0964">Secreted</keyword>
<dbReference type="PANTHER" id="PTHR11311:SF15">
    <property type="entry name" value="SPONDIN-2"/>
    <property type="match status" value="1"/>
</dbReference>
<keyword evidence="7" id="KW-1015">Disulfide bond</keyword>
<accession>A0A8S1ALJ3</accession>
<reference evidence="12 13" key="1">
    <citation type="submission" date="2020-04" db="EMBL/GenBank/DDBJ databases">
        <authorList>
            <person name="Wallbank WR R."/>
            <person name="Pardo Diaz C."/>
            <person name="Kozak K."/>
            <person name="Martin S."/>
            <person name="Jiggins C."/>
            <person name="Moest M."/>
            <person name="Warren A I."/>
            <person name="Byers J.R.P. K."/>
            <person name="Montejo-Kovacevich G."/>
            <person name="Yen C E."/>
        </authorList>
    </citation>
    <scope>NUCLEOTIDE SEQUENCE [LARGE SCALE GENOMIC DNA]</scope>
</reference>
<dbReference type="GO" id="GO:0007155">
    <property type="term" value="P:cell adhesion"/>
    <property type="evidence" value="ECO:0007669"/>
    <property type="project" value="UniProtKB-KW"/>
</dbReference>
<proteinExistence type="predicted"/>
<evidence type="ECO:0000259" key="11">
    <source>
        <dbReference type="PROSITE" id="PS51020"/>
    </source>
</evidence>
<dbReference type="InterPro" id="IPR051418">
    <property type="entry name" value="Spondin/Thrombospondin_T1"/>
</dbReference>
<comment type="caution">
    <text evidence="12">The sequence shown here is derived from an EMBL/GenBank/DDBJ whole genome shotgun (WGS) entry which is preliminary data.</text>
</comment>
<dbReference type="Proteomes" id="UP000494106">
    <property type="component" value="Unassembled WGS sequence"/>
</dbReference>
<protein>
    <recommendedName>
        <fullName evidence="11">Spondin domain-containing protein</fullName>
    </recommendedName>
</protein>
<organism evidence="12 13">
    <name type="scientific">Arctia plantaginis</name>
    <name type="common">Wood tiger moth</name>
    <name type="synonym">Phalaena plantaginis</name>
    <dbReference type="NCBI Taxonomy" id="874455"/>
    <lineage>
        <taxon>Eukaryota</taxon>
        <taxon>Metazoa</taxon>
        <taxon>Ecdysozoa</taxon>
        <taxon>Arthropoda</taxon>
        <taxon>Hexapoda</taxon>
        <taxon>Insecta</taxon>
        <taxon>Pterygota</taxon>
        <taxon>Neoptera</taxon>
        <taxon>Endopterygota</taxon>
        <taxon>Lepidoptera</taxon>
        <taxon>Glossata</taxon>
        <taxon>Ditrysia</taxon>
        <taxon>Noctuoidea</taxon>
        <taxon>Erebidae</taxon>
        <taxon>Arctiinae</taxon>
        <taxon>Arctia</taxon>
    </lineage>
</organism>
<dbReference type="InterPro" id="IPR009465">
    <property type="entry name" value="Spondin_N"/>
</dbReference>
<dbReference type="FunFam" id="2.20.100.10:FF:000120">
    <property type="entry name" value="Thrombospondin, type I, domain-containing 7Ab"/>
    <property type="match status" value="1"/>
</dbReference>
<feature type="signal peptide" evidence="10">
    <location>
        <begin position="1"/>
        <end position="25"/>
    </location>
</feature>
<evidence type="ECO:0000256" key="8">
    <source>
        <dbReference type="ARBA" id="ARBA00023180"/>
    </source>
</evidence>
<dbReference type="Gene3D" id="2.60.40.2130">
    <property type="entry name" value="F-spondin domain"/>
    <property type="match status" value="1"/>
</dbReference>
<dbReference type="InterPro" id="IPR000884">
    <property type="entry name" value="TSP1_rpt"/>
</dbReference>
<dbReference type="OrthoDB" id="6090599at2759"/>
<dbReference type="PANTHER" id="PTHR11311">
    <property type="entry name" value="SPONDIN"/>
    <property type="match status" value="1"/>
</dbReference>
<evidence type="ECO:0000256" key="9">
    <source>
        <dbReference type="SAM" id="MobiDB-lite"/>
    </source>
</evidence>
<feature type="domain" description="Spondin" evidence="11">
    <location>
        <begin position="23"/>
        <end position="209"/>
    </location>
</feature>
<feature type="region of interest" description="Disordered" evidence="9">
    <location>
        <begin position="188"/>
        <end position="207"/>
    </location>
</feature>
<dbReference type="NCBIfam" id="NF038123">
    <property type="entry name" value="NF038123_dom"/>
    <property type="match status" value="1"/>
</dbReference>
<dbReference type="SMART" id="SM00209">
    <property type="entry name" value="TSP1"/>
    <property type="match status" value="1"/>
</dbReference>
<evidence type="ECO:0000313" key="12">
    <source>
        <dbReference type="EMBL" id="CAB3246831.1"/>
    </source>
</evidence>
<keyword evidence="13" id="KW-1185">Reference proteome</keyword>
<comment type="subcellular location">
    <subcellularLocation>
        <location evidence="1">Secreted</location>
        <location evidence="1">Extracellular space</location>
        <location evidence="1">Extracellular matrix</location>
    </subcellularLocation>
</comment>
<evidence type="ECO:0000256" key="5">
    <source>
        <dbReference type="ARBA" id="ARBA00022729"/>
    </source>
</evidence>
<keyword evidence="3" id="KW-0272">Extracellular matrix</keyword>
<sequence>MAALYQMTAILFLSIVLFAVGAVAAGCDVEDVAVYKVSLTMLWSEERFPKDYPQNRPKAQWSQVFGQSHNATYQLYRVGEVARSSVHAFSQFGKIDELVKEGDEDPKVYDQFSAPAIGFGTGQTENMVFVDGGHSLVSLLCHMIPSPDWFIGVDGLNLCVDASWVDQITLDLEPLDAGIASGLTFTAPRWETSPPEPVTKHKPRRPNHPAAGFYYPELKELPTIGKVEFTKVKEYTTKELNDLARKELIAMLKLKNQYKGLPRKTIKNQDNADNDFIKEMEEVNDATTKSNEDKLKDLEEDPVGIPKSNSPDNIVVVVTNPPTTSTTEKEFEGELKSMDDVVLAVAQGRKLGLHKHLPRHFRSRLHHAVNKIQPNDCLVSEWSDWSPCSVTCGFGDKYRQRTVLRQKKAGGRDCPKLSDRKHCGNINSCAHIDYFEW</sequence>
<evidence type="ECO:0000256" key="7">
    <source>
        <dbReference type="ARBA" id="ARBA00023157"/>
    </source>
</evidence>
<dbReference type="Pfam" id="PF19028">
    <property type="entry name" value="TSP1_spondin"/>
    <property type="match status" value="1"/>
</dbReference>
<dbReference type="EMBL" id="CADEBC010000528">
    <property type="protein sequence ID" value="CAB3246831.1"/>
    <property type="molecule type" value="Genomic_DNA"/>
</dbReference>
<name>A0A8S1ALJ3_ARCPL</name>
<dbReference type="Pfam" id="PF06468">
    <property type="entry name" value="Spond_N"/>
    <property type="match status" value="1"/>
</dbReference>
<keyword evidence="8" id="KW-0325">Glycoprotein</keyword>
<evidence type="ECO:0000256" key="6">
    <source>
        <dbReference type="ARBA" id="ARBA00022889"/>
    </source>
</evidence>
<keyword evidence="5 10" id="KW-0732">Signal</keyword>
<dbReference type="Gene3D" id="2.20.100.10">
    <property type="entry name" value="Thrombospondin type-1 (TSP1) repeat"/>
    <property type="match status" value="1"/>
</dbReference>
<keyword evidence="6" id="KW-0130">Cell adhesion</keyword>
<evidence type="ECO:0000256" key="4">
    <source>
        <dbReference type="ARBA" id="ARBA00022723"/>
    </source>
</evidence>
<evidence type="ECO:0000256" key="3">
    <source>
        <dbReference type="ARBA" id="ARBA00022530"/>
    </source>
</evidence>
<evidence type="ECO:0000313" key="13">
    <source>
        <dbReference type="Proteomes" id="UP000494106"/>
    </source>
</evidence>
<evidence type="ECO:0000256" key="10">
    <source>
        <dbReference type="SAM" id="SignalP"/>
    </source>
</evidence>
<dbReference type="GO" id="GO:0046872">
    <property type="term" value="F:metal ion binding"/>
    <property type="evidence" value="ECO:0007669"/>
    <property type="project" value="UniProtKB-KW"/>
</dbReference>
<dbReference type="InterPro" id="IPR038678">
    <property type="entry name" value="Spondin_N_sf"/>
</dbReference>
<evidence type="ECO:0000256" key="2">
    <source>
        <dbReference type="ARBA" id="ARBA00022525"/>
    </source>
</evidence>